<evidence type="ECO:0000313" key="3">
    <source>
        <dbReference type="Proteomes" id="UP000238392"/>
    </source>
</evidence>
<dbReference type="InterPro" id="IPR025870">
    <property type="entry name" value="Glyoxalase-like_dom"/>
</dbReference>
<dbReference type="Gene3D" id="3.10.180.10">
    <property type="entry name" value="2,3-Dihydroxybiphenyl 1,2-Dioxygenase, domain 1"/>
    <property type="match status" value="1"/>
</dbReference>
<dbReference type="EMBL" id="PVTQ01000032">
    <property type="protein sequence ID" value="PRY83354.1"/>
    <property type="molecule type" value="Genomic_DNA"/>
</dbReference>
<comment type="caution">
    <text evidence="2">The sequence shown here is derived from an EMBL/GenBank/DDBJ whole genome shotgun (WGS) entry which is preliminary data.</text>
</comment>
<dbReference type="AlphaFoldDB" id="A0A2T0WA09"/>
<dbReference type="PROSITE" id="PS51819">
    <property type="entry name" value="VOC"/>
    <property type="match status" value="1"/>
</dbReference>
<dbReference type="RefSeq" id="WP_106268842.1">
    <property type="nucleotide sequence ID" value="NZ_PVTQ01000032.1"/>
</dbReference>
<reference evidence="2 3" key="1">
    <citation type="submission" date="2018-03" db="EMBL/GenBank/DDBJ databases">
        <title>Genomic Encyclopedia of Archaeal and Bacterial Type Strains, Phase II (KMG-II): from individual species to whole genera.</title>
        <authorList>
            <person name="Goeker M."/>
        </authorList>
    </citation>
    <scope>NUCLEOTIDE SEQUENCE [LARGE SCALE GENOMIC DNA]</scope>
    <source>
        <strain evidence="2 3">DSM 100212</strain>
    </source>
</reference>
<sequence>MTRRIDHLVLAVHDLDAAADFYRGLGFTVGARNRHAWGTENALVQFQSSFLELITVGKNADIPPHAPNHFSFGAYVRDYLARREGLAMVVLDSDDAEADSKAFAKAGIADFAPFFFERKGQRPDGSATHVAFTLAFAIDQGLHAAFFVCQQHFPEAFWNRDLQQHQNGATNVTEVTLEAAAPASHTGFLRAFSGVNGDTSFDLSKGGVIKVNQGVGNRPVSFSVAADQSLAGTVVEAFGVEMRFV</sequence>
<organism evidence="2 3">
    <name type="scientific">Donghicola tyrosinivorans</name>
    <dbReference type="NCBI Taxonomy" id="1652492"/>
    <lineage>
        <taxon>Bacteria</taxon>
        <taxon>Pseudomonadati</taxon>
        <taxon>Pseudomonadota</taxon>
        <taxon>Alphaproteobacteria</taxon>
        <taxon>Rhodobacterales</taxon>
        <taxon>Roseobacteraceae</taxon>
        <taxon>Donghicola</taxon>
    </lineage>
</organism>
<dbReference type="Proteomes" id="UP000238392">
    <property type="component" value="Unassembled WGS sequence"/>
</dbReference>
<dbReference type="InterPro" id="IPR029068">
    <property type="entry name" value="Glyas_Bleomycin-R_OHBP_Dase"/>
</dbReference>
<accession>A0A2T0WA09</accession>
<keyword evidence="3" id="KW-1185">Reference proteome</keyword>
<dbReference type="PANTHER" id="PTHR40265">
    <property type="entry name" value="BLL2707 PROTEIN"/>
    <property type="match status" value="1"/>
</dbReference>
<protein>
    <submittedName>
        <fullName evidence="2">Glyoxalase-like protein</fullName>
    </submittedName>
</protein>
<name>A0A2T0WA09_9RHOB</name>
<dbReference type="PANTHER" id="PTHR40265:SF1">
    <property type="entry name" value="GLYOXALASE-LIKE DOMAIN-CONTAINING PROTEIN"/>
    <property type="match status" value="1"/>
</dbReference>
<dbReference type="SUPFAM" id="SSF54593">
    <property type="entry name" value="Glyoxalase/Bleomycin resistance protein/Dihydroxybiphenyl dioxygenase"/>
    <property type="match status" value="1"/>
</dbReference>
<feature type="domain" description="VOC" evidence="1">
    <location>
        <begin position="4"/>
        <end position="149"/>
    </location>
</feature>
<proteinExistence type="predicted"/>
<dbReference type="OrthoDB" id="9812467at2"/>
<evidence type="ECO:0000259" key="1">
    <source>
        <dbReference type="PROSITE" id="PS51819"/>
    </source>
</evidence>
<gene>
    <name evidence="2" type="ORF">CLV74_13217</name>
</gene>
<dbReference type="InterPro" id="IPR037523">
    <property type="entry name" value="VOC_core"/>
</dbReference>
<evidence type="ECO:0000313" key="2">
    <source>
        <dbReference type="EMBL" id="PRY83354.1"/>
    </source>
</evidence>
<dbReference type="Pfam" id="PF13468">
    <property type="entry name" value="Glyoxalase_3"/>
    <property type="match status" value="1"/>
</dbReference>